<dbReference type="InterPro" id="IPR012218">
    <property type="entry name" value="Cyt_c_BACSU-c550-type"/>
</dbReference>
<evidence type="ECO:0000256" key="3">
    <source>
        <dbReference type="ARBA" id="ARBA00022723"/>
    </source>
</evidence>
<gene>
    <name evidence="9" type="ORF">WAK64_01870</name>
</gene>
<evidence type="ECO:0000256" key="5">
    <source>
        <dbReference type="ARBA" id="ARBA00023004"/>
    </source>
</evidence>
<evidence type="ECO:0000256" key="6">
    <source>
        <dbReference type="PROSITE-ProRule" id="PRU00433"/>
    </source>
</evidence>
<comment type="caution">
    <text evidence="9">The sequence shown here is derived from an EMBL/GenBank/DDBJ whole genome shotgun (WGS) entry which is preliminary data.</text>
</comment>
<dbReference type="Proteomes" id="UP001312865">
    <property type="component" value="Unassembled WGS sequence"/>
</dbReference>
<evidence type="ECO:0000256" key="1">
    <source>
        <dbReference type="ARBA" id="ARBA00022448"/>
    </source>
</evidence>
<dbReference type="PANTHER" id="PTHR37823:SF4">
    <property type="entry name" value="MENAQUINOL-CYTOCHROME C REDUCTASE CYTOCHROME B_C SUBUNIT"/>
    <property type="match status" value="1"/>
</dbReference>
<name>A0ABU8H932_9BACI</name>
<evidence type="ECO:0000313" key="9">
    <source>
        <dbReference type="EMBL" id="MEI5905813.1"/>
    </source>
</evidence>
<keyword evidence="7" id="KW-0812">Transmembrane</keyword>
<dbReference type="Gene3D" id="1.10.760.10">
    <property type="entry name" value="Cytochrome c-like domain"/>
    <property type="match status" value="1"/>
</dbReference>
<dbReference type="EMBL" id="JBBAXC010000001">
    <property type="protein sequence ID" value="MEI5905813.1"/>
    <property type="molecule type" value="Genomic_DNA"/>
</dbReference>
<accession>A0ABU8H932</accession>
<keyword evidence="5 6" id="KW-0408">Iron</keyword>
<dbReference type="InterPro" id="IPR051811">
    <property type="entry name" value="Cytochrome_c550/c551-like"/>
</dbReference>
<proteinExistence type="predicted"/>
<keyword evidence="3 6" id="KW-0479">Metal-binding</keyword>
<keyword evidence="10" id="KW-1185">Reference proteome</keyword>
<organism evidence="9 10">
    <name type="scientific">Bacillus spongiae</name>
    <dbReference type="NCBI Taxonomy" id="2683610"/>
    <lineage>
        <taxon>Bacteria</taxon>
        <taxon>Bacillati</taxon>
        <taxon>Bacillota</taxon>
        <taxon>Bacilli</taxon>
        <taxon>Bacillales</taxon>
        <taxon>Bacillaceae</taxon>
        <taxon>Bacillus</taxon>
    </lineage>
</organism>
<evidence type="ECO:0000256" key="4">
    <source>
        <dbReference type="ARBA" id="ARBA00022982"/>
    </source>
</evidence>
<evidence type="ECO:0000256" key="2">
    <source>
        <dbReference type="ARBA" id="ARBA00022617"/>
    </source>
</evidence>
<feature type="transmembrane region" description="Helical" evidence="7">
    <location>
        <begin position="6"/>
        <end position="25"/>
    </location>
</feature>
<keyword evidence="4" id="KW-0249">Electron transport</keyword>
<feature type="domain" description="Cytochrome c" evidence="8">
    <location>
        <begin position="45"/>
        <end position="119"/>
    </location>
</feature>
<dbReference type="RefSeq" id="WP_336585217.1">
    <property type="nucleotide sequence ID" value="NZ_JBBAXC010000001.1"/>
</dbReference>
<dbReference type="InterPro" id="IPR054780">
    <property type="entry name" value="Cytochro_C550_firm"/>
</dbReference>
<keyword evidence="2 6" id="KW-0349">Heme</keyword>
<sequence>MNKNPIIPFILIMVMGIGLVFFLSVEGLGNSKEMAGEHGEGEPTTDVAFDPEALGQNSCIGCHGGNYEGGMGPALVGIGDKYSADEIKAILKDGKGAMPGGLVPVENLDAMTEWLMSLE</sequence>
<protein>
    <submittedName>
        <fullName evidence="9">Cytochrome c</fullName>
    </submittedName>
</protein>
<dbReference type="SUPFAM" id="SSF46626">
    <property type="entry name" value="Cytochrome c"/>
    <property type="match status" value="1"/>
</dbReference>
<dbReference type="Pfam" id="PF13442">
    <property type="entry name" value="Cytochrome_CBB3"/>
    <property type="match status" value="1"/>
</dbReference>
<evidence type="ECO:0000313" key="10">
    <source>
        <dbReference type="Proteomes" id="UP001312865"/>
    </source>
</evidence>
<keyword evidence="1" id="KW-0813">Transport</keyword>
<keyword evidence="7" id="KW-1133">Transmembrane helix</keyword>
<evidence type="ECO:0000259" key="8">
    <source>
        <dbReference type="PROSITE" id="PS51007"/>
    </source>
</evidence>
<dbReference type="PIRSF" id="PIRSF000025">
    <property type="entry name" value="Cytc_Bsub_c550"/>
    <property type="match status" value="1"/>
</dbReference>
<dbReference type="InterPro" id="IPR036909">
    <property type="entry name" value="Cyt_c-like_dom_sf"/>
</dbReference>
<keyword evidence="7" id="KW-0472">Membrane</keyword>
<reference evidence="9 10" key="1">
    <citation type="journal article" date="2018" name="J. Microbiol.">
        <title>Bacillus spongiae sp. nov., isolated from sponge of Jeju Island.</title>
        <authorList>
            <person name="Lee G.E."/>
            <person name="Im W.T."/>
            <person name="Park J.S."/>
        </authorList>
    </citation>
    <scope>NUCLEOTIDE SEQUENCE [LARGE SCALE GENOMIC DNA]</scope>
    <source>
        <strain evidence="9 10">135PIL107-10</strain>
    </source>
</reference>
<dbReference type="NCBIfam" id="NF045773">
    <property type="entry name" value="cytochro_C550"/>
    <property type="match status" value="1"/>
</dbReference>
<dbReference type="InterPro" id="IPR009056">
    <property type="entry name" value="Cyt_c-like_dom"/>
</dbReference>
<dbReference type="PANTHER" id="PTHR37823">
    <property type="entry name" value="CYTOCHROME C-553-LIKE"/>
    <property type="match status" value="1"/>
</dbReference>
<dbReference type="PROSITE" id="PS51007">
    <property type="entry name" value="CYTC"/>
    <property type="match status" value="1"/>
</dbReference>
<evidence type="ECO:0000256" key="7">
    <source>
        <dbReference type="SAM" id="Phobius"/>
    </source>
</evidence>